<keyword evidence="4 7" id="KW-0472">Membrane</keyword>
<keyword evidence="5" id="KW-1015">Disulfide bond</keyword>
<dbReference type="Pfam" id="PF22777">
    <property type="entry name" value="VKGC_lumenal_dom"/>
    <property type="match status" value="1"/>
</dbReference>
<feature type="transmembrane region" description="Helical" evidence="7">
    <location>
        <begin position="150"/>
        <end position="168"/>
    </location>
</feature>
<keyword evidence="3 7" id="KW-1133">Transmembrane helix</keyword>
<feature type="transmembrane region" description="Helical" evidence="7">
    <location>
        <begin position="90"/>
        <end position="105"/>
    </location>
</feature>
<dbReference type="GO" id="GO:0019842">
    <property type="term" value="F:vitamin binding"/>
    <property type="evidence" value="ECO:0007669"/>
    <property type="project" value="TreeGrafter"/>
</dbReference>
<name>A0A1I0MIQ0_9BACT</name>
<protein>
    <submittedName>
        <fullName evidence="9">Vitamin K-dependent gamma-carboxylase</fullName>
    </submittedName>
</protein>
<comment type="subcellular location">
    <subcellularLocation>
        <location evidence="1">Endomembrane system</location>
        <topology evidence="1">Multi-pass membrane protein</topology>
    </subcellularLocation>
</comment>
<dbReference type="Pfam" id="PF05090">
    <property type="entry name" value="HTTM"/>
    <property type="match status" value="1"/>
</dbReference>
<dbReference type="EMBL" id="FOIR01000001">
    <property type="protein sequence ID" value="SEV88169.1"/>
    <property type="molecule type" value="Genomic_DNA"/>
</dbReference>
<dbReference type="PANTHER" id="PTHR12639:SF7">
    <property type="entry name" value="HTTM DOMAIN-CONTAINING PROTEIN"/>
    <property type="match status" value="1"/>
</dbReference>
<keyword evidence="10" id="KW-1185">Reference proteome</keyword>
<feature type="transmembrane region" description="Helical" evidence="7">
    <location>
        <begin position="236"/>
        <end position="263"/>
    </location>
</feature>
<feature type="transmembrane region" description="Helical" evidence="7">
    <location>
        <begin position="206"/>
        <end position="224"/>
    </location>
</feature>
<dbReference type="InterPro" id="IPR007782">
    <property type="entry name" value="VKG_COase"/>
</dbReference>
<feature type="transmembrane region" description="Helical" evidence="7">
    <location>
        <begin position="65"/>
        <end position="83"/>
    </location>
</feature>
<evidence type="ECO:0000256" key="5">
    <source>
        <dbReference type="ARBA" id="ARBA00023157"/>
    </source>
</evidence>
<evidence type="ECO:0000256" key="2">
    <source>
        <dbReference type="ARBA" id="ARBA00022692"/>
    </source>
</evidence>
<feature type="transmembrane region" description="Helical" evidence="7">
    <location>
        <begin position="111"/>
        <end position="130"/>
    </location>
</feature>
<evidence type="ECO:0000256" key="6">
    <source>
        <dbReference type="ARBA" id="ARBA00023239"/>
    </source>
</evidence>
<evidence type="ECO:0000259" key="8">
    <source>
        <dbReference type="SMART" id="SM00752"/>
    </source>
</evidence>
<dbReference type="RefSeq" id="WP_245733467.1">
    <property type="nucleotide sequence ID" value="NZ_FOIR01000001.1"/>
</dbReference>
<gene>
    <name evidence="9" type="ORF">SAMN05216290_0433</name>
</gene>
<proteinExistence type="predicted"/>
<dbReference type="PANTHER" id="PTHR12639">
    <property type="entry name" value="VITAMIN K-DEPENDENT GAMMA-CARBOXYLASE"/>
    <property type="match status" value="1"/>
</dbReference>
<sequence>MDILKRQFEQVDNAPLILFRMAFGLLIFLESVGAIFTGWVRNALIAPAYNFTLIGLEWLQPPDGYFMYGYFATMGLCGLGVMLGYRYKTSIGLFTILWTLVYWMQKTHYNNHYYLLILLCLFMLSVPANAYCSLDAKRSSSKVSLTCPRWCLSIFIIQLWIVYSFAAIHKFYPGWLNGDFIAMNLGGKKNYWLIGDLLQNELLQQMVVYGGILFDGTIIYFLLFKKTRKTAFIISIFFHLFNSVVFQIGIFPYLMIASCVFFFDPNSVRKTFFKKKPAINFSQNSTVQFSKKHYAIMLVFGLYFAHQIYLPLRHHLYKGDVFYTEEGHRLSWRMMLRYKQGTLTFKVHSPANDSTWLVNPRHFVSIRQARSMAGKPDMIWQMAQYLDKQYAIQGIEDVEVRAESFVRLNRGEKVRLIDENTDLTKVKWQPFKHSEWILSPN</sequence>
<dbReference type="GeneID" id="99985195"/>
<dbReference type="Proteomes" id="UP000199437">
    <property type="component" value="Unassembled WGS sequence"/>
</dbReference>
<reference evidence="10" key="1">
    <citation type="submission" date="2016-10" db="EMBL/GenBank/DDBJ databases">
        <authorList>
            <person name="Varghese N."/>
            <person name="Submissions S."/>
        </authorList>
    </citation>
    <scope>NUCLEOTIDE SEQUENCE [LARGE SCALE GENOMIC DNA]</scope>
    <source>
        <strain evidence="10">CGMCC 1.12402</strain>
    </source>
</reference>
<dbReference type="InterPro" id="IPR011020">
    <property type="entry name" value="HTTM-like"/>
</dbReference>
<organism evidence="9 10">
    <name type="scientific">Roseivirga pacifica</name>
    <dbReference type="NCBI Taxonomy" id="1267423"/>
    <lineage>
        <taxon>Bacteria</taxon>
        <taxon>Pseudomonadati</taxon>
        <taxon>Bacteroidota</taxon>
        <taxon>Cytophagia</taxon>
        <taxon>Cytophagales</taxon>
        <taxon>Roseivirgaceae</taxon>
        <taxon>Roseivirga</taxon>
    </lineage>
</organism>
<feature type="transmembrane region" description="Helical" evidence="7">
    <location>
        <begin position="21"/>
        <end position="45"/>
    </location>
</feature>
<dbReference type="STRING" id="1267423.SAMN05216290_0433"/>
<dbReference type="GO" id="GO:0008488">
    <property type="term" value="F:gamma-glutamyl carboxylase activity"/>
    <property type="evidence" value="ECO:0007669"/>
    <property type="project" value="InterPro"/>
</dbReference>
<dbReference type="GO" id="GO:0012505">
    <property type="term" value="C:endomembrane system"/>
    <property type="evidence" value="ECO:0007669"/>
    <property type="project" value="UniProtKB-SubCell"/>
</dbReference>
<dbReference type="AlphaFoldDB" id="A0A1I0MIQ0"/>
<evidence type="ECO:0000313" key="10">
    <source>
        <dbReference type="Proteomes" id="UP000199437"/>
    </source>
</evidence>
<accession>A0A1I0MIQ0</accession>
<evidence type="ECO:0000256" key="1">
    <source>
        <dbReference type="ARBA" id="ARBA00004127"/>
    </source>
</evidence>
<evidence type="ECO:0000256" key="4">
    <source>
        <dbReference type="ARBA" id="ARBA00023136"/>
    </source>
</evidence>
<feature type="domain" description="HTTM-like" evidence="8">
    <location>
        <begin position="8"/>
        <end position="267"/>
    </location>
</feature>
<keyword evidence="6" id="KW-0456">Lyase</keyword>
<keyword evidence="2 7" id="KW-0812">Transmembrane</keyword>
<dbReference type="InterPro" id="IPR053935">
    <property type="entry name" value="VKGC_lumenal_dom"/>
</dbReference>
<dbReference type="InterPro" id="IPR053934">
    <property type="entry name" value="HTTM_dom"/>
</dbReference>
<dbReference type="SMART" id="SM00752">
    <property type="entry name" value="HTTM"/>
    <property type="match status" value="1"/>
</dbReference>
<evidence type="ECO:0000256" key="3">
    <source>
        <dbReference type="ARBA" id="ARBA00022989"/>
    </source>
</evidence>
<evidence type="ECO:0000313" key="9">
    <source>
        <dbReference type="EMBL" id="SEV88169.1"/>
    </source>
</evidence>
<evidence type="ECO:0000256" key="7">
    <source>
        <dbReference type="SAM" id="Phobius"/>
    </source>
</evidence>